<feature type="binding site" evidence="8">
    <location>
        <position position="402"/>
    </location>
    <ligand>
        <name>Zn(2+)</name>
        <dbReference type="ChEBI" id="CHEBI:29105"/>
        <label>1</label>
        <note>catalytic</note>
    </ligand>
</feature>
<dbReference type="PANTHER" id="PTHR43694">
    <property type="entry name" value="RIBONUCLEASE J"/>
    <property type="match status" value="1"/>
</dbReference>
<keyword evidence="2 5" id="KW-0540">Nuclease</keyword>
<feature type="binding site" evidence="8">
    <location>
        <position position="82"/>
    </location>
    <ligand>
        <name>Zn(2+)</name>
        <dbReference type="ChEBI" id="CHEBI:29105"/>
        <label>1</label>
        <note>catalytic</note>
    </ligand>
</feature>
<dbReference type="InterPro" id="IPR001279">
    <property type="entry name" value="Metallo-B-lactamas"/>
</dbReference>
<dbReference type="InterPro" id="IPR036866">
    <property type="entry name" value="RibonucZ/Hydroxyglut_hydro"/>
</dbReference>
<dbReference type="SMART" id="SM00849">
    <property type="entry name" value="Lactamase_B"/>
    <property type="match status" value="1"/>
</dbReference>
<dbReference type="InterPro" id="IPR041636">
    <property type="entry name" value="RNase_J_C"/>
</dbReference>
<dbReference type="STRING" id="1802668.A2831_01505"/>
<keyword evidence="8" id="KW-0106">Calcium</keyword>
<dbReference type="GO" id="GO:0003723">
    <property type="term" value="F:RNA binding"/>
    <property type="evidence" value="ECO:0007669"/>
    <property type="project" value="UniProtKB-UniRule"/>
</dbReference>
<feature type="binding site" evidence="8">
    <location>
        <position position="84"/>
    </location>
    <ligand>
        <name>Zn(2+)</name>
        <dbReference type="ChEBI" id="CHEBI:29105"/>
        <label>1</label>
        <note>catalytic</note>
    </ligand>
</feature>
<proteinExistence type="inferred from homology"/>
<keyword evidence="4 5" id="KW-0694">RNA-binding</keyword>
<dbReference type="EMBL" id="MGJI01000009">
    <property type="protein sequence ID" value="OGN05418.1"/>
    <property type="molecule type" value="Genomic_DNA"/>
</dbReference>
<dbReference type="InterPro" id="IPR055132">
    <property type="entry name" value="RNase_J_b_CASP"/>
</dbReference>
<evidence type="ECO:0000256" key="8">
    <source>
        <dbReference type="PIRSR" id="PIRSR004803-3"/>
    </source>
</evidence>
<evidence type="ECO:0000256" key="3">
    <source>
        <dbReference type="ARBA" id="ARBA00022839"/>
    </source>
</evidence>
<keyword evidence="5" id="KW-0255">Endonuclease</keyword>
<comment type="subcellular location">
    <subcellularLocation>
        <location evidence="5">Cytoplasm</location>
    </subcellularLocation>
</comment>
<keyword evidence="5" id="KW-0378">Hydrolase</keyword>
<evidence type="ECO:0000256" key="1">
    <source>
        <dbReference type="ARBA" id="ARBA00022490"/>
    </source>
</evidence>
<dbReference type="EC" id="3.1.-.-" evidence="5"/>
<comment type="function">
    <text evidence="5">An RNase that has 5'-3' exonuclease and possibly endonuclease activity. Involved in maturation of rRNA and in some organisms also mRNA maturation and/or decay.</text>
</comment>
<dbReference type="HAMAP" id="MF_01491">
    <property type="entry name" value="RNase_J_bact"/>
    <property type="match status" value="1"/>
</dbReference>
<evidence type="ECO:0000256" key="6">
    <source>
        <dbReference type="PIRSR" id="PIRSR004803-1"/>
    </source>
</evidence>
<evidence type="ECO:0000313" key="10">
    <source>
        <dbReference type="EMBL" id="OGN05418.1"/>
    </source>
</evidence>
<dbReference type="InterPro" id="IPR004613">
    <property type="entry name" value="RNase_J"/>
</dbReference>
<accession>A0A1F8EY63</accession>
<dbReference type="Pfam" id="PF00753">
    <property type="entry name" value="Lactamase_B"/>
    <property type="match status" value="1"/>
</dbReference>
<dbReference type="GO" id="GO:0005737">
    <property type="term" value="C:cytoplasm"/>
    <property type="evidence" value="ECO:0007669"/>
    <property type="project" value="UniProtKB-SubCell"/>
</dbReference>
<sequence length="567" mass="63825">MERPEQVAHAGTAEDSVKIIPLGGLGEVGRNMCVVEYKNDIIVIDVGFGFAEDDMPGIDYTLPNISYLDGKQDRILGIILTHGHMDHVGGLPYLIQRLGNPPIYTANLTRAIAIKRHQEFPHLPELDITLVDPKEHNKITLGQFEIEFFHVNHNIPDDVALIISTPAGRIVHTADFKFDPKPLNEQPADLDFIRSIGDRGVTVLMSDSTNAEKEGKAVSESVIQDNLEVIFKEVTGMLIVGTFSSMINRVQQLVTLSERYGRKVIFDGFSLKSNVEVAKELNQISIKKETQIPISDIDRYPRNKITLIGTGAQGEGRAVLMRIASGEHRYMQLKKGDSVMFSSSVIPGNERTVQRLKDLFYRSGARVYHYGMMDIHASGHAHKEDLRLMHQLIRPKFLMPIHGHYSMMVNQSYIGQEEGIPEENIIIADNGSIVHITPKSWWMDKKMAPSDIVMVDGLGIGDIGSVVLRDRQVLAEDGMFVIVSLIDSKTGKVRGSPDIISRGFVYLKENKELLMQVRKKVRLIIERKSTRPINWVDLKDILRDEIGLFLFQKTERRPMILPVVIEI</sequence>
<feature type="binding site" evidence="8">
    <location>
        <position position="456"/>
    </location>
    <ligand>
        <name>Ca(2+)</name>
        <dbReference type="ChEBI" id="CHEBI:29108"/>
    </ligand>
</feature>
<comment type="caution">
    <text evidence="10">The sequence shown here is derived from an EMBL/GenBank/DDBJ whole genome shotgun (WGS) entry which is preliminary data.</text>
</comment>
<dbReference type="GO" id="GO:0004534">
    <property type="term" value="F:5'-3' RNA exonuclease activity"/>
    <property type="evidence" value="ECO:0007669"/>
    <property type="project" value="UniProtKB-UniRule"/>
</dbReference>
<name>A0A1F8EY63_9BACT</name>
<dbReference type="NCBIfam" id="TIGR00649">
    <property type="entry name" value="MG423"/>
    <property type="match status" value="1"/>
</dbReference>
<feature type="binding site" evidence="5 7">
    <location>
        <begin position="376"/>
        <end position="380"/>
    </location>
    <ligand>
        <name>substrate</name>
    </ligand>
</feature>
<evidence type="ECO:0000259" key="9">
    <source>
        <dbReference type="SMART" id="SM00849"/>
    </source>
</evidence>
<feature type="binding site" evidence="8">
    <location>
        <position position="59"/>
    </location>
    <ligand>
        <name>Ca(2+)</name>
        <dbReference type="ChEBI" id="CHEBI:29108"/>
    </ligand>
</feature>
<reference evidence="10 11" key="1">
    <citation type="journal article" date="2016" name="Nat. Commun.">
        <title>Thousands of microbial genomes shed light on interconnected biogeochemical processes in an aquifer system.</title>
        <authorList>
            <person name="Anantharaman K."/>
            <person name="Brown C.T."/>
            <person name="Hug L.A."/>
            <person name="Sharon I."/>
            <person name="Castelle C.J."/>
            <person name="Probst A.J."/>
            <person name="Thomas B.C."/>
            <person name="Singh A."/>
            <person name="Wilkins M.J."/>
            <person name="Karaoz U."/>
            <person name="Brodie E.L."/>
            <person name="Williams K.H."/>
            <person name="Hubbard S.S."/>
            <person name="Banfield J.F."/>
        </authorList>
    </citation>
    <scope>NUCLEOTIDE SEQUENCE [LARGE SCALE GENOMIC DNA]</scope>
</reference>
<feature type="binding site" evidence="8">
    <location>
        <position position="86"/>
    </location>
    <ligand>
        <name>Zn(2+)</name>
        <dbReference type="ChEBI" id="CHEBI:29105"/>
        <label>1</label>
        <note>catalytic</note>
    </ligand>
</feature>
<comment type="cofactor">
    <cofactor evidence="8">
        <name>Ca(2+)</name>
        <dbReference type="ChEBI" id="CHEBI:29108"/>
    </cofactor>
    <text evidence="8">Binds 1 Ca(2+) cation per subunit. Seen in 1 crystal structure, it is not clear if it is physiologically important.</text>
</comment>
<keyword evidence="8" id="KW-0479">Metal-binding</keyword>
<protein>
    <recommendedName>
        <fullName evidence="5">Ribonuclease J</fullName>
        <shortName evidence="5">RNase J</shortName>
        <ecNumber evidence="5">3.1.-.-</ecNumber>
    </recommendedName>
</protein>
<feature type="binding site" evidence="8">
    <location>
        <position position="175"/>
    </location>
    <ligand>
        <name>Zn(2+)</name>
        <dbReference type="ChEBI" id="CHEBI:29105"/>
        <label>1</label>
        <note>catalytic</note>
    </ligand>
</feature>
<evidence type="ECO:0000313" key="11">
    <source>
        <dbReference type="Proteomes" id="UP000177507"/>
    </source>
</evidence>
<evidence type="ECO:0000256" key="4">
    <source>
        <dbReference type="ARBA" id="ARBA00022884"/>
    </source>
</evidence>
<comment type="similarity">
    <text evidence="5">Belongs to the metallo-beta-lactamase superfamily. RNA-metabolizing metallo-beta-lactamase-like family. Bacterial RNase J subfamily.</text>
</comment>
<dbReference type="AlphaFoldDB" id="A0A1F8EY63"/>
<dbReference type="GO" id="GO:0008270">
    <property type="term" value="F:zinc ion binding"/>
    <property type="evidence" value="ECO:0007669"/>
    <property type="project" value="InterPro"/>
</dbReference>
<evidence type="ECO:0000256" key="7">
    <source>
        <dbReference type="PIRSR" id="PIRSR004803-2"/>
    </source>
</evidence>
<keyword evidence="3 5" id="KW-0269">Exonuclease</keyword>
<evidence type="ECO:0000256" key="2">
    <source>
        <dbReference type="ARBA" id="ARBA00022722"/>
    </source>
</evidence>
<gene>
    <name evidence="5" type="primary">rnj</name>
    <name evidence="10" type="ORF">A2831_01505</name>
</gene>
<dbReference type="Proteomes" id="UP000177507">
    <property type="component" value="Unassembled WGS sequence"/>
</dbReference>
<dbReference type="Pfam" id="PF22505">
    <property type="entry name" value="RNase_J_b_CASP"/>
    <property type="match status" value="1"/>
</dbReference>
<feature type="active site" description="Proton donor" evidence="6">
    <location>
        <position position="207"/>
    </location>
</feature>
<feature type="binding site" evidence="8">
    <location>
        <position position="153"/>
    </location>
    <ligand>
        <name>Zn(2+)</name>
        <dbReference type="ChEBI" id="CHEBI:29105"/>
        <label>1</label>
        <note>catalytic</note>
    </ligand>
</feature>
<keyword evidence="5" id="KW-0698">rRNA processing</keyword>
<keyword evidence="8" id="KW-0862">Zinc</keyword>
<dbReference type="InterPro" id="IPR030854">
    <property type="entry name" value="RNase_J_bac"/>
</dbReference>
<feature type="domain" description="Metallo-beta-lactamase" evidence="9">
    <location>
        <begin position="29"/>
        <end position="234"/>
    </location>
</feature>
<dbReference type="Gene3D" id="3.10.20.580">
    <property type="match status" value="1"/>
</dbReference>
<feature type="active site" description="Proton acceptor" evidence="6">
    <location>
        <position position="380"/>
    </location>
</feature>
<dbReference type="InterPro" id="IPR042173">
    <property type="entry name" value="RNase_J_2"/>
</dbReference>
<dbReference type="Pfam" id="PF17770">
    <property type="entry name" value="RNase_J_C"/>
    <property type="match status" value="1"/>
</dbReference>
<comment type="cofactor">
    <cofactor evidence="8">
        <name>Zn(2+)</name>
        <dbReference type="ChEBI" id="CHEBI:29105"/>
    </cofactor>
    <text evidence="8">Binds 2 Zn(2+) ions per subunit. It is not clear if Zn(2+) or Mg(2+) is physiologically important.</text>
</comment>
<feature type="binding site" evidence="8">
    <location>
        <position position="87"/>
    </location>
    <ligand>
        <name>Zn(2+)</name>
        <dbReference type="ChEBI" id="CHEBI:29105"/>
        <label>1</label>
        <note>catalytic</note>
    </ligand>
</feature>
<keyword evidence="1 5" id="KW-0963">Cytoplasm</keyword>
<dbReference type="GO" id="GO:0006364">
    <property type="term" value="P:rRNA processing"/>
    <property type="evidence" value="ECO:0007669"/>
    <property type="project" value="UniProtKB-UniRule"/>
</dbReference>
<dbReference type="CDD" id="cd07714">
    <property type="entry name" value="RNaseJ_MBL-fold"/>
    <property type="match status" value="1"/>
</dbReference>
<dbReference type="Gene3D" id="3.40.50.10710">
    <property type="entry name" value="Metallo-hydrolase/oxidoreductase"/>
    <property type="match status" value="1"/>
</dbReference>
<dbReference type="Gene3D" id="3.60.15.10">
    <property type="entry name" value="Ribonuclease Z/Hydroxyacylglutathione hydrolase-like"/>
    <property type="match status" value="1"/>
</dbReference>
<organism evidence="10 11">
    <name type="scientific">Candidatus Yanofskybacteria bacterium RIFCSPHIGHO2_01_FULL_44_17</name>
    <dbReference type="NCBI Taxonomy" id="1802668"/>
    <lineage>
        <taxon>Bacteria</taxon>
        <taxon>Candidatus Yanofskyibacteriota</taxon>
    </lineage>
</organism>
<dbReference type="PIRSF" id="PIRSF004803">
    <property type="entry name" value="RnjA"/>
    <property type="match status" value="1"/>
</dbReference>
<dbReference type="SUPFAM" id="SSF56281">
    <property type="entry name" value="Metallo-hydrolase/oxidoreductase"/>
    <property type="match status" value="1"/>
</dbReference>
<dbReference type="GO" id="GO:0004521">
    <property type="term" value="F:RNA endonuclease activity"/>
    <property type="evidence" value="ECO:0007669"/>
    <property type="project" value="UniProtKB-UniRule"/>
</dbReference>
<comment type="subunit">
    <text evidence="5">Homodimer, may be a subunit of the RNA degradosome.</text>
</comment>
<dbReference type="PANTHER" id="PTHR43694:SF1">
    <property type="entry name" value="RIBONUCLEASE J"/>
    <property type="match status" value="1"/>
</dbReference>
<feature type="binding site" evidence="8">
    <location>
        <position position="57"/>
    </location>
    <ligand>
        <name>Ca(2+)</name>
        <dbReference type="ChEBI" id="CHEBI:29108"/>
    </ligand>
</feature>
<evidence type="ECO:0000256" key="5">
    <source>
        <dbReference type="HAMAP-Rule" id="MF_01491"/>
    </source>
</evidence>